<dbReference type="RefSeq" id="WP_186487273.1">
    <property type="nucleotide sequence ID" value="NZ_JACOGI010000001.1"/>
</dbReference>
<dbReference type="Proteomes" id="UP000597668">
    <property type="component" value="Unassembled WGS sequence"/>
</dbReference>
<protein>
    <submittedName>
        <fullName evidence="1">Uncharacterized protein</fullName>
    </submittedName>
</protein>
<dbReference type="AlphaFoldDB" id="A0A8J6IIJ2"/>
<organism evidence="1 2">
    <name type="scientific">Neobittarella massiliensis</name>
    <name type="common">ex Bilen et al. 2018</name>
    <dbReference type="NCBI Taxonomy" id="2041842"/>
    <lineage>
        <taxon>Bacteria</taxon>
        <taxon>Bacillati</taxon>
        <taxon>Bacillota</taxon>
        <taxon>Clostridia</taxon>
        <taxon>Eubacteriales</taxon>
        <taxon>Oscillospiraceae</taxon>
        <taxon>Neobittarella (ex Bilen et al. 2018)</taxon>
    </lineage>
</organism>
<accession>A0A8J6IIJ2</accession>
<proteinExistence type="predicted"/>
<reference evidence="1" key="1">
    <citation type="submission" date="2020-08" db="EMBL/GenBank/DDBJ databases">
        <authorList>
            <person name="Liu C."/>
            <person name="Sun Q."/>
        </authorList>
    </citation>
    <scope>NUCLEOTIDE SEQUENCE</scope>
    <source>
        <strain evidence="1">NSJ-65</strain>
    </source>
</reference>
<keyword evidence="2" id="KW-1185">Reference proteome</keyword>
<evidence type="ECO:0000313" key="1">
    <source>
        <dbReference type="EMBL" id="MBC3515066.1"/>
    </source>
</evidence>
<gene>
    <name evidence="1" type="ORF">H8K20_01500</name>
</gene>
<comment type="caution">
    <text evidence="1">The sequence shown here is derived from an EMBL/GenBank/DDBJ whole genome shotgun (WGS) entry which is preliminary data.</text>
</comment>
<evidence type="ECO:0000313" key="2">
    <source>
        <dbReference type="Proteomes" id="UP000597668"/>
    </source>
</evidence>
<name>A0A8J6IIJ2_9FIRM</name>
<sequence>MRFREQRPERVCRIPKAGLHNHFSLGAADNCSHSCRRTSYHIEPVMGVLSSSAEMET</sequence>
<dbReference type="EMBL" id="JACOGI010000001">
    <property type="protein sequence ID" value="MBC3515066.1"/>
    <property type="molecule type" value="Genomic_DNA"/>
</dbReference>